<keyword evidence="4" id="KW-1185">Reference proteome</keyword>
<sequence length="733" mass="80752">MKKLDLQNGGLKSKLILHVEKLVFGLAIVLVVVFVYRGTQQRSIETTPNDLVSASENARNNIELQTWEKVEEERWVPPEYQTAATRASKPIPLAPYETPSSFRVRHKESIEKRPDPALLPLASIEVTPGFAPFAFLSTQQAGQGGMGMMREGGPGMMPGGSGYESYSGGAYGGEMGMADANAPPTLTPEQLLEFGQARGGTGSKIEGKYFVAITGLAPLKKQLDMYEAAFKDRANYMEGRDYPRYVHFAIERREQNPDGTWGEWEKSINVNQERLIARHRWAFMPDEVAPPEYLDATLSFPMPPILLFNPGDWGLHSTVPKYEPREQGYGNESMMSEEMDGIMLPEASGDLPGDVPGFMGGPGRAMGGEGDGGFMGPYGRPGRMPGMGGAGNNIMTPPPGMMRKPTGNRGGGMSMARGEGGGGYGGGSSMFDAENKMFRFYDTSVVPNKNYQYRVQLWLEDPNNPQNIQEAPPARALEGNVLTRLKPERDKIMKHLQTQQGGMTSPRGGQSGQTGPQFKFWRTTEFSEPSATVHVPPSADVLAGSVDAGRTVYNRNNQRQILRTAEPNATVLAMKWDSKKDVNALVTKELKEVTRGSMVEYNGDLWILDPATYQFRKPYPLETDKKDQEYTLRTGYTLLDVRGGEDTIGRYTDENNKKLRVPGEILVLDESGNIHIKSELDEVKKFAKFNFAKPEVKRPRGGRDADDPYSMEGGSGYDDYGGGGGRRGRGRGE</sequence>
<feature type="compositionally biased region" description="Gly residues" evidence="1">
    <location>
        <begin position="713"/>
        <end position="725"/>
    </location>
</feature>
<accession>A0A7V9A7R9</accession>
<evidence type="ECO:0000256" key="1">
    <source>
        <dbReference type="SAM" id="MobiDB-lite"/>
    </source>
</evidence>
<reference evidence="3 4" key="1">
    <citation type="submission" date="2020-05" db="EMBL/GenBank/DDBJ databases">
        <title>Bremerella alba sp. nov., a novel planctomycete isolated from the surface of the macroalga Fucus spiralis.</title>
        <authorList>
            <person name="Godinho O."/>
            <person name="Botelho R."/>
            <person name="Albuquerque L."/>
            <person name="Wiegand S."/>
            <person name="Da Costa M.S."/>
            <person name="Lobo-Da-Cunha A."/>
            <person name="Jogler C."/>
            <person name="Lage O.M."/>
        </authorList>
    </citation>
    <scope>NUCLEOTIDE SEQUENCE [LARGE SCALE GENOMIC DNA]</scope>
    <source>
        <strain evidence="3 4">FF15</strain>
    </source>
</reference>
<dbReference type="Proteomes" id="UP000551616">
    <property type="component" value="Unassembled WGS sequence"/>
</dbReference>
<gene>
    <name evidence="3" type="ORF">HOV93_28990</name>
</gene>
<evidence type="ECO:0000313" key="3">
    <source>
        <dbReference type="EMBL" id="MBA2115715.1"/>
    </source>
</evidence>
<feature type="transmembrane region" description="Helical" evidence="2">
    <location>
        <begin position="21"/>
        <end position="39"/>
    </location>
</feature>
<feature type="compositionally biased region" description="Basic and acidic residues" evidence="1">
    <location>
        <begin position="696"/>
        <end position="706"/>
    </location>
</feature>
<keyword evidence="2" id="KW-1133">Transmembrane helix</keyword>
<evidence type="ECO:0000313" key="4">
    <source>
        <dbReference type="Proteomes" id="UP000551616"/>
    </source>
</evidence>
<feature type="region of interest" description="Disordered" evidence="1">
    <location>
        <begin position="696"/>
        <end position="733"/>
    </location>
</feature>
<comment type="caution">
    <text evidence="3">The sequence shown here is derived from an EMBL/GenBank/DDBJ whole genome shotgun (WGS) entry which is preliminary data.</text>
</comment>
<dbReference type="EMBL" id="JABRWO010000007">
    <property type="protein sequence ID" value="MBA2115715.1"/>
    <property type="molecule type" value="Genomic_DNA"/>
</dbReference>
<dbReference type="AlphaFoldDB" id="A0A7V9A7R9"/>
<organism evidence="3 4">
    <name type="scientific">Bremerella alba</name>
    <dbReference type="NCBI Taxonomy" id="980252"/>
    <lineage>
        <taxon>Bacteria</taxon>
        <taxon>Pseudomonadati</taxon>
        <taxon>Planctomycetota</taxon>
        <taxon>Planctomycetia</taxon>
        <taxon>Pirellulales</taxon>
        <taxon>Pirellulaceae</taxon>
        <taxon>Bremerella</taxon>
    </lineage>
</organism>
<evidence type="ECO:0000256" key="2">
    <source>
        <dbReference type="SAM" id="Phobius"/>
    </source>
</evidence>
<dbReference type="RefSeq" id="WP_207397137.1">
    <property type="nucleotide sequence ID" value="NZ_JABRWO010000007.1"/>
</dbReference>
<keyword evidence="2" id="KW-0812">Transmembrane</keyword>
<proteinExistence type="predicted"/>
<name>A0A7V9A7R9_9BACT</name>
<keyword evidence="2" id="KW-0472">Membrane</keyword>
<protein>
    <submittedName>
        <fullName evidence="3">Uncharacterized protein</fullName>
    </submittedName>
</protein>